<keyword evidence="2" id="KW-1185">Reference proteome</keyword>
<dbReference type="Pfam" id="PF14441">
    <property type="entry name" value="OTT_1508_deam"/>
    <property type="match status" value="1"/>
</dbReference>
<dbReference type="EMBL" id="JBBBZM010000104">
    <property type="protein sequence ID" value="KAL0634093.1"/>
    <property type="molecule type" value="Genomic_DNA"/>
</dbReference>
<evidence type="ECO:0000313" key="2">
    <source>
        <dbReference type="Proteomes" id="UP001447188"/>
    </source>
</evidence>
<gene>
    <name evidence="1" type="ORF">Q9L58_006972</name>
</gene>
<sequence>MFSVINSTPAPQPDVPDVHTLVAFAAFAANQTPVDPPKPHFSSWKTNIFDKPLILDAIAAICVTERRPEPAAVALAIDTKLHQVRLLITQGGVTQPDERLLSHICKIWGLLQRHSKQALKNRRQSLGQVGLTKPEQCLHRHIYLAKRVVVMKVIGKWWPMLDAADRQLGRSRRASGEKVLQSSPMSPFRHALLSLRKAVRIMGQDLSLLSLESWQQVVSLMDAASGHFRAMVNQCRRRGGSYKDYGGCEPFQARTALENLTSLHGKILTLTTFASSPCPSDIFTFKLQVSFLTCPSRLIPLPTNWTPAIESISICHYHTLGSYYAQITGAPGFSAIAGELAAAYATPQRGAPHPECYLISYLHTRRGRATSPLGYIGLSAPACAACYKWIALYSSHKTQRFRHRGSTNTWSWPWVLMPGVDESDMAKCLMYCCHRWLRDHKLVG</sequence>
<evidence type="ECO:0000313" key="1">
    <source>
        <dbReference type="EMBL" id="KAL0634093.1"/>
    </source>
</evidence>
<accession>A0ABR3GDS5</accession>
<name>A0ABR3GDS5_9PEZI</name>
<protein>
    <submittedName>
        <fullName evidence="1">Uncharacterized protein</fullName>
    </submittedName>
</protein>
<dbReference type="Proteomes" id="UP001447188">
    <property type="component" value="Unassembled WGS sequence"/>
</dbReference>
<reference evidence="1 2" key="1">
    <citation type="submission" date="2024-02" db="EMBL/GenBank/DDBJ databases">
        <title>Discinaceae phylogenomics.</title>
        <authorList>
            <person name="Dirks A.C."/>
            <person name="James T.Y."/>
        </authorList>
    </citation>
    <scope>NUCLEOTIDE SEQUENCE [LARGE SCALE GENOMIC DNA]</scope>
    <source>
        <strain evidence="1 2">ACD0624</strain>
    </source>
</reference>
<comment type="caution">
    <text evidence="1">The sequence shown here is derived from an EMBL/GenBank/DDBJ whole genome shotgun (WGS) entry which is preliminary data.</text>
</comment>
<organism evidence="1 2">
    <name type="scientific">Discina gigas</name>
    <dbReference type="NCBI Taxonomy" id="1032678"/>
    <lineage>
        <taxon>Eukaryota</taxon>
        <taxon>Fungi</taxon>
        <taxon>Dikarya</taxon>
        <taxon>Ascomycota</taxon>
        <taxon>Pezizomycotina</taxon>
        <taxon>Pezizomycetes</taxon>
        <taxon>Pezizales</taxon>
        <taxon>Discinaceae</taxon>
        <taxon>Discina</taxon>
    </lineage>
</organism>
<dbReference type="InterPro" id="IPR027796">
    <property type="entry name" value="OTT_1508_deam-like"/>
</dbReference>
<proteinExistence type="predicted"/>